<dbReference type="PANTHER" id="PTHR42945:SF9">
    <property type="entry name" value="HISTIDINE BIOSYNTHESIS BIFUNCTIONAL PROTEIN HISIE"/>
    <property type="match status" value="1"/>
</dbReference>
<evidence type="ECO:0000256" key="10">
    <source>
        <dbReference type="ARBA" id="ARBA00023102"/>
    </source>
</evidence>
<keyword evidence="8 11" id="KW-0028">Amino-acid biosynthesis</keyword>
<sequence length="133" mass="15003">MTSILEQIKFDKTGDGLVPAMIQDVNTKDVLMLGFMNREALQKTLDTGKVTFWQRSRQKLWTKGETSGNVLKFVSLRINCNEDSLLVLAEPVGATCHTGHPTCYYREAEPSGEDWKTITEPQFDPDEVYKTAS</sequence>
<evidence type="ECO:0000256" key="5">
    <source>
        <dbReference type="ARBA" id="ARBA00007731"/>
    </source>
</evidence>
<comment type="catalytic activity">
    <reaction evidence="2">
        <text>1-(5-phospho-beta-D-ribosyl)-ATP + H2O = 1-(5-phospho-beta-D-ribosyl)-5'-AMP + diphosphate + H(+)</text>
        <dbReference type="Rhea" id="RHEA:22828"/>
        <dbReference type="ChEBI" id="CHEBI:15377"/>
        <dbReference type="ChEBI" id="CHEBI:15378"/>
        <dbReference type="ChEBI" id="CHEBI:33019"/>
        <dbReference type="ChEBI" id="CHEBI:59457"/>
        <dbReference type="ChEBI" id="CHEBI:73183"/>
        <dbReference type="EC" id="3.6.1.31"/>
    </reaction>
</comment>
<comment type="subcellular location">
    <subcellularLocation>
        <location evidence="11">Cytoplasm</location>
    </subcellularLocation>
</comment>
<comment type="pathway">
    <text evidence="4">Amino-acid biosynthesis; L-histidine biosynthesis; L-histidine from 5-phospho-alpha-D-ribose 1-diphosphate: step 2/9.</text>
</comment>
<keyword evidence="11" id="KW-0862">Zinc</keyword>
<protein>
    <recommendedName>
        <fullName evidence="11">Phosphoribosyl-AMP cyclohydrolase</fullName>
        <shortName evidence="11">PRA-CH</shortName>
        <ecNumber evidence="11">3.5.4.19</ecNumber>
    </recommendedName>
</protein>
<dbReference type="InterPro" id="IPR002496">
    <property type="entry name" value="PRib_AMP_CycHydrolase_dom"/>
</dbReference>
<dbReference type="KEGG" id="ccot:CCAX7_32930"/>
<dbReference type="EMBL" id="AP025739">
    <property type="protein sequence ID" value="BDI31242.1"/>
    <property type="molecule type" value="Genomic_DNA"/>
</dbReference>
<dbReference type="RefSeq" id="WP_119322460.1">
    <property type="nucleotide sequence ID" value="NZ_AP025739.1"/>
</dbReference>
<feature type="binding site" evidence="11">
    <location>
        <position position="80"/>
    </location>
    <ligand>
        <name>Zn(2+)</name>
        <dbReference type="ChEBI" id="CHEBI:29105"/>
        <note>ligand shared between dimeric partners</note>
    </ligand>
</feature>
<evidence type="ECO:0000256" key="6">
    <source>
        <dbReference type="ARBA" id="ARBA00008299"/>
    </source>
</evidence>
<comment type="similarity">
    <text evidence="11">Belongs to the PRA-CH family.</text>
</comment>
<comment type="cofactor">
    <cofactor evidence="11">
        <name>Zn(2+)</name>
        <dbReference type="ChEBI" id="CHEBI:29105"/>
    </cofactor>
    <text evidence="11">Binds 1 zinc ion per subunit.</text>
</comment>
<evidence type="ECO:0000256" key="11">
    <source>
        <dbReference type="HAMAP-Rule" id="MF_01021"/>
    </source>
</evidence>
<dbReference type="InterPro" id="IPR038019">
    <property type="entry name" value="PRib_AMP_CycHydrolase_sf"/>
</dbReference>
<reference evidence="12 13" key="1">
    <citation type="journal article" date="2019" name="Int. J. Syst. Evol. Microbiol.">
        <title>Capsulimonas corticalis gen. nov., sp. nov., an aerobic capsulated bacterium, of a novel bacterial order, Capsulimonadales ord. nov., of the class Armatimonadia of the phylum Armatimonadetes.</title>
        <authorList>
            <person name="Li J."/>
            <person name="Kudo C."/>
            <person name="Tonouchi A."/>
        </authorList>
    </citation>
    <scope>NUCLEOTIDE SEQUENCE [LARGE SCALE GENOMIC DNA]</scope>
    <source>
        <strain evidence="12 13">AX-7</strain>
    </source>
</reference>
<organism evidence="12 13">
    <name type="scientific">Capsulimonas corticalis</name>
    <dbReference type="NCBI Taxonomy" id="2219043"/>
    <lineage>
        <taxon>Bacteria</taxon>
        <taxon>Bacillati</taxon>
        <taxon>Armatimonadota</taxon>
        <taxon>Armatimonadia</taxon>
        <taxon>Capsulimonadales</taxon>
        <taxon>Capsulimonadaceae</taxon>
        <taxon>Capsulimonas</taxon>
    </lineage>
</organism>
<comment type="function">
    <text evidence="11">Catalyzes the hydrolysis of the adenine ring of phosphoribosyl-AMP.</text>
</comment>
<evidence type="ECO:0000256" key="2">
    <source>
        <dbReference type="ARBA" id="ARBA00001460"/>
    </source>
</evidence>
<comment type="caution">
    <text evidence="11">Lacks conserved residue(s) required for the propagation of feature annotation.</text>
</comment>
<dbReference type="AlphaFoldDB" id="A0A402CYS8"/>
<dbReference type="InterPro" id="IPR026660">
    <property type="entry name" value="PRA-CH"/>
</dbReference>
<evidence type="ECO:0000256" key="4">
    <source>
        <dbReference type="ARBA" id="ARBA00005204"/>
    </source>
</evidence>
<dbReference type="Pfam" id="PF01502">
    <property type="entry name" value="PRA-CH"/>
    <property type="match status" value="1"/>
</dbReference>
<keyword evidence="10 11" id="KW-0368">Histidine biosynthesis</keyword>
<dbReference type="PANTHER" id="PTHR42945">
    <property type="entry name" value="HISTIDINE BIOSYNTHESIS BIFUNCTIONAL PROTEIN"/>
    <property type="match status" value="1"/>
</dbReference>
<dbReference type="HAMAP" id="MF_01021">
    <property type="entry name" value="HisI"/>
    <property type="match status" value="1"/>
</dbReference>
<evidence type="ECO:0000313" key="12">
    <source>
        <dbReference type="EMBL" id="BDI31242.1"/>
    </source>
</evidence>
<proteinExistence type="inferred from homology"/>
<dbReference type="Gene3D" id="3.10.20.810">
    <property type="entry name" value="Phosphoribosyl-AMP cyclohydrolase"/>
    <property type="match status" value="1"/>
</dbReference>
<comment type="subunit">
    <text evidence="11">Homodimer.</text>
</comment>
<evidence type="ECO:0000313" key="13">
    <source>
        <dbReference type="Proteomes" id="UP000287394"/>
    </source>
</evidence>
<evidence type="ECO:0000256" key="8">
    <source>
        <dbReference type="ARBA" id="ARBA00022605"/>
    </source>
</evidence>
<comment type="similarity">
    <text evidence="5">In the C-terminal section; belongs to the PRA-PH family.</text>
</comment>
<dbReference type="GO" id="GO:0008270">
    <property type="term" value="F:zinc ion binding"/>
    <property type="evidence" value="ECO:0007669"/>
    <property type="project" value="UniProtKB-UniRule"/>
</dbReference>
<dbReference type="NCBIfam" id="NF000768">
    <property type="entry name" value="PRK00051.1"/>
    <property type="match status" value="1"/>
</dbReference>
<keyword evidence="9 11" id="KW-0378">Hydrolase</keyword>
<feature type="binding site" evidence="11">
    <location>
        <position position="96"/>
    </location>
    <ligand>
        <name>Zn(2+)</name>
        <dbReference type="ChEBI" id="CHEBI:29105"/>
        <note>ligand shared between dimeric partners</note>
    </ligand>
</feature>
<evidence type="ECO:0000256" key="9">
    <source>
        <dbReference type="ARBA" id="ARBA00022801"/>
    </source>
</evidence>
<comment type="pathway">
    <text evidence="3 11">Amino-acid biosynthesis; L-histidine biosynthesis; L-histidine from 5-phospho-alpha-D-ribose 1-diphosphate: step 3/9.</text>
</comment>
<evidence type="ECO:0000256" key="1">
    <source>
        <dbReference type="ARBA" id="ARBA00000024"/>
    </source>
</evidence>
<dbReference type="GO" id="GO:0000105">
    <property type="term" value="P:L-histidine biosynthetic process"/>
    <property type="evidence" value="ECO:0007669"/>
    <property type="project" value="UniProtKB-UniRule"/>
</dbReference>
<evidence type="ECO:0000256" key="7">
    <source>
        <dbReference type="ARBA" id="ARBA00022490"/>
    </source>
</evidence>
<evidence type="ECO:0000256" key="3">
    <source>
        <dbReference type="ARBA" id="ARBA00005169"/>
    </source>
</evidence>
<accession>A0A402CYS8</accession>
<gene>
    <name evidence="11" type="primary">hisI</name>
    <name evidence="12" type="ORF">CCAX7_32930</name>
</gene>
<dbReference type="GO" id="GO:0005737">
    <property type="term" value="C:cytoplasm"/>
    <property type="evidence" value="ECO:0007669"/>
    <property type="project" value="UniProtKB-SubCell"/>
</dbReference>
<dbReference type="GO" id="GO:0004636">
    <property type="term" value="F:phosphoribosyl-ATP diphosphatase activity"/>
    <property type="evidence" value="ECO:0007669"/>
    <property type="project" value="UniProtKB-EC"/>
</dbReference>
<feature type="binding site" evidence="11">
    <location>
        <position position="103"/>
    </location>
    <ligand>
        <name>Zn(2+)</name>
        <dbReference type="ChEBI" id="CHEBI:29105"/>
        <note>ligand shared between dimeric partners</note>
    </ligand>
</feature>
<dbReference type="SUPFAM" id="SSF141734">
    <property type="entry name" value="HisI-like"/>
    <property type="match status" value="1"/>
</dbReference>
<keyword evidence="11" id="KW-0479">Metal-binding</keyword>
<name>A0A402CYS8_9BACT</name>
<comment type="catalytic activity">
    <reaction evidence="1 11">
        <text>1-(5-phospho-beta-D-ribosyl)-5'-AMP + H2O = 1-(5-phospho-beta-D-ribosyl)-5-[(5-phospho-beta-D-ribosylamino)methylideneamino]imidazole-4-carboxamide</text>
        <dbReference type="Rhea" id="RHEA:20049"/>
        <dbReference type="ChEBI" id="CHEBI:15377"/>
        <dbReference type="ChEBI" id="CHEBI:58435"/>
        <dbReference type="ChEBI" id="CHEBI:59457"/>
        <dbReference type="EC" id="3.5.4.19"/>
    </reaction>
</comment>
<dbReference type="GO" id="GO:0004635">
    <property type="term" value="F:phosphoribosyl-AMP cyclohydrolase activity"/>
    <property type="evidence" value="ECO:0007669"/>
    <property type="project" value="UniProtKB-UniRule"/>
</dbReference>
<dbReference type="Proteomes" id="UP000287394">
    <property type="component" value="Chromosome"/>
</dbReference>
<dbReference type="FunFam" id="3.10.20.810:FF:000001">
    <property type="entry name" value="Histidine biosynthesis bifunctional protein HisIE"/>
    <property type="match status" value="1"/>
</dbReference>
<dbReference type="OrthoDB" id="9795769at2"/>
<keyword evidence="7 11" id="KW-0963">Cytoplasm</keyword>
<dbReference type="EC" id="3.5.4.19" evidence="11"/>
<comment type="similarity">
    <text evidence="6">In the N-terminal section; belongs to the PRA-CH family.</text>
</comment>
<keyword evidence="13" id="KW-1185">Reference proteome</keyword>